<dbReference type="RefSeq" id="WP_133354272.1">
    <property type="nucleotide sequence ID" value="NZ_SMZJ02000001.1"/>
</dbReference>
<reference evidence="1 2" key="1">
    <citation type="submission" date="2019-07" db="EMBL/GenBank/DDBJ databases">
        <title>Seonamhaeicola sp. W255 draft genome.</title>
        <authorList>
            <person name="Zhang X.-Y."/>
            <person name="Zhang R."/>
            <person name="Zhong Y.-L."/>
            <person name="Du Z.-J."/>
        </authorList>
    </citation>
    <scope>NUCLEOTIDE SEQUENCE [LARGE SCALE GENOMIC DNA]</scope>
    <source>
        <strain evidence="1 2">W255</strain>
    </source>
</reference>
<protein>
    <submittedName>
        <fullName evidence="1">Uncharacterized protein</fullName>
    </submittedName>
</protein>
<comment type="caution">
    <text evidence="1">The sequence shown here is derived from an EMBL/GenBank/DDBJ whole genome shotgun (WGS) entry which is preliminary data.</text>
</comment>
<sequence>MTTQFSIKRAFLDLLFIKSQIHKLFGNDEKYKSLVSLMMSKDFLESNEPLPTMKSIEQTLGLKPHKLRKLIHDLYEEMFGNELNHALKFNKLEIYFDLHYFEGQYGYFKCSDLAFIPRVGENMTVPFLKAKVGTDYFYVDSIRHSLENDVQRIDIRLNSGFYNKYFHYEKYKAYEQRRISLSDLFRKHDLNLKDKMDLF</sequence>
<dbReference type="EMBL" id="SMZJ02000001">
    <property type="protein sequence ID" value="TWO34725.1"/>
    <property type="molecule type" value="Genomic_DNA"/>
</dbReference>
<organism evidence="1 2">
    <name type="scientific">Seonamhaeicola sediminis</name>
    <dbReference type="NCBI Taxonomy" id="2528206"/>
    <lineage>
        <taxon>Bacteria</taxon>
        <taxon>Pseudomonadati</taxon>
        <taxon>Bacteroidota</taxon>
        <taxon>Flavobacteriia</taxon>
        <taxon>Flavobacteriales</taxon>
        <taxon>Flavobacteriaceae</taxon>
    </lineage>
</organism>
<name>A0A562YI62_9FLAO</name>
<dbReference type="AlphaFoldDB" id="A0A562YI62"/>
<proteinExistence type="predicted"/>
<gene>
    <name evidence="1" type="ORF">E1J38_002375</name>
</gene>
<dbReference type="OrthoDB" id="884804at2"/>
<accession>A0A562YI62</accession>
<keyword evidence="2" id="KW-1185">Reference proteome</keyword>
<evidence type="ECO:0000313" key="1">
    <source>
        <dbReference type="EMBL" id="TWO34725.1"/>
    </source>
</evidence>
<evidence type="ECO:0000313" key="2">
    <source>
        <dbReference type="Proteomes" id="UP000295814"/>
    </source>
</evidence>
<dbReference type="Proteomes" id="UP000295814">
    <property type="component" value="Unassembled WGS sequence"/>
</dbReference>